<organism evidence="2 3">
    <name type="scientific">Paenibacillus glycanilyticus</name>
    <dbReference type="NCBI Taxonomy" id="126569"/>
    <lineage>
        <taxon>Bacteria</taxon>
        <taxon>Bacillati</taxon>
        <taxon>Bacillota</taxon>
        <taxon>Bacilli</taxon>
        <taxon>Bacillales</taxon>
        <taxon>Paenibacillaceae</taxon>
        <taxon>Paenibacillus</taxon>
    </lineage>
</organism>
<dbReference type="Proteomes" id="UP001285921">
    <property type="component" value="Unassembled WGS sequence"/>
</dbReference>
<dbReference type="EMBL" id="BTCL01000064">
    <property type="protein sequence ID" value="GMK49210.1"/>
    <property type="molecule type" value="Genomic_DNA"/>
</dbReference>
<keyword evidence="3" id="KW-1185">Reference proteome</keyword>
<sequence>MVWANPRSLAATDGITFVFSSSGYLDVSVPLVCLLLTYVFS</sequence>
<feature type="transmembrane region" description="Helical" evidence="1">
    <location>
        <begin position="15"/>
        <end position="40"/>
    </location>
</feature>
<comment type="caution">
    <text evidence="2">The sequence shown here is derived from an EMBL/GenBank/DDBJ whole genome shotgun (WGS) entry which is preliminary data.</text>
</comment>
<evidence type="ECO:0000256" key="1">
    <source>
        <dbReference type="SAM" id="Phobius"/>
    </source>
</evidence>
<keyword evidence="1" id="KW-1133">Transmembrane helix</keyword>
<evidence type="ECO:0000313" key="2">
    <source>
        <dbReference type="EMBL" id="GMK49210.1"/>
    </source>
</evidence>
<keyword evidence="1" id="KW-0472">Membrane</keyword>
<name>A0ABQ6NXA9_9BACL</name>
<accession>A0ABQ6NXA9</accession>
<keyword evidence="1" id="KW-0812">Transmembrane</keyword>
<proteinExistence type="predicted"/>
<gene>
    <name evidence="2" type="ORF">PghCCS26_63400</name>
</gene>
<reference evidence="2 3" key="1">
    <citation type="submission" date="2023-05" db="EMBL/GenBank/DDBJ databases">
        <title>Draft genome of Paenibacillus sp. CCS26.</title>
        <authorList>
            <person name="Akita H."/>
            <person name="Shinto Y."/>
            <person name="Kimura Z."/>
        </authorList>
    </citation>
    <scope>NUCLEOTIDE SEQUENCE [LARGE SCALE GENOMIC DNA]</scope>
    <source>
        <strain evidence="2 3">CCS26</strain>
    </source>
</reference>
<protein>
    <submittedName>
        <fullName evidence="2">Uncharacterized protein</fullName>
    </submittedName>
</protein>
<evidence type="ECO:0000313" key="3">
    <source>
        <dbReference type="Proteomes" id="UP001285921"/>
    </source>
</evidence>